<keyword evidence="2" id="KW-1185">Reference proteome</keyword>
<dbReference type="InterPro" id="IPR002763">
    <property type="entry name" value="DUF72"/>
</dbReference>
<sequence>MDFGRVDNIDSIDFTLPPDHLMTTEVLQKSDKRTPKIFVGCAKWGRPDWVGKIYPKGTKEASFLKEYVKHFNSIELNATFYRIFDKNVVEKWQETAPDGFKFSPKFFQTISHIKRLKDVDELTKAYYESIEILGDKLGSCFLQLPENFGPKHYASIEFYLKNLRKDVPVFLELRSKDWFKSSTESNEAFEFFREQRIGMVITDAAGRRDCVHQHLTTPEAFIRFVGNSLHPTDYQRIDEWVQRIKRWLDQGLQTLHFFMHQHEEFYSPELCVYLIKALNKECGLTLTVPVLAYEKQKDISSTLF</sequence>
<evidence type="ECO:0008006" key="3">
    <source>
        <dbReference type="Google" id="ProtNLM"/>
    </source>
</evidence>
<accession>H8KVI4</accession>
<reference evidence="1" key="1">
    <citation type="submission" date="2012-02" db="EMBL/GenBank/DDBJ databases">
        <title>The complete genome of Solitalea canadensis DSM 3403.</title>
        <authorList>
            <consortium name="US DOE Joint Genome Institute (JGI-PGF)"/>
            <person name="Lucas S."/>
            <person name="Copeland A."/>
            <person name="Lapidus A."/>
            <person name="Glavina del Rio T."/>
            <person name="Dalin E."/>
            <person name="Tice H."/>
            <person name="Bruce D."/>
            <person name="Goodwin L."/>
            <person name="Pitluck S."/>
            <person name="Peters L."/>
            <person name="Ovchinnikova G."/>
            <person name="Lu M."/>
            <person name="Kyrpides N."/>
            <person name="Mavromatis K."/>
            <person name="Ivanova N."/>
            <person name="Brettin T."/>
            <person name="Detter J.C."/>
            <person name="Han C."/>
            <person name="Larimer F."/>
            <person name="Land M."/>
            <person name="Hauser L."/>
            <person name="Markowitz V."/>
            <person name="Cheng J.-F."/>
            <person name="Hugenholtz P."/>
            <person name="Woyke T."/>
            <person name="Wu D."/>
            <person name="Spring S."/>
            <person name="Schroeder M."/>
            <person name="Kopitz M."/>
            <person name="Brambilla E."/>
            <person name="Klenk H.-P."/>
            <person name="Eisen J.A."/>
        </authorList>
    </citation>
    <scope>NUCLEOTIDE SEQUENCE</scope>
    <source>
        <strain evidence="1">DSM 3403</strain>
    </source>
</reference>
<dbReference type="AlphaFoldDB" id="H8KVI4"/>
<dbReference type="Pfam" id="PF01904">
    <property type="entry name" value="DUF72"/>
    <property type="match status" value="1"/>
</dbReference>
<dbReference type="EMBL" id="CP003349">
    <property type="protein sequence ID" value="AFD06487.1"/>
    <property type="molecule type" value="Genomic_DNA"/>
</dbReference>
<evidence type="ECO:0000313" key="1">
    <source>
        <dbReference type="EMBL" id="AFD06487.1"/>
    </source>
</evidence>
<dbReference type="PANTHER" id="PTHR30348:SF9">
    <property type="entry name" value="UPF0759 PROTEIN YECE"/>
    <property type="match status" value="1"/>
</dbReference>
<dbReference type="PANTHER" id="PTHR30348">
    <property type="entry name" value="UNCHARACTERIZED PROTEIN YECE"/>
    <property type="match status" value="1"/>
</dbReference>
<dbReference type="Gene3D" id="3.20.20.410">
    <property type="entry name" value="Protein of unknown function UPF0759"/>
    <property type="match status" value="1"/>
</dbReference>
<organism evidence="1 2">
    <name type="scientific">Solitalea canadensis (strain ATCC 29591 / DSM 3403 / JCM 21819 / LMG 8368 / NBRC 15130 / NCIMB 12057 / USAM 9D)</name>
    <name type="common">Flexibacter canadensis</name>
    <dbReference type="NCBI Taxonomy" id="929556"/>
    <lineage>
        <taxon>Bacteria</taxon>
        <taxon>Pseudomonadati</taxon>
        <taxon>Bacteroidota</taxon>
        <taxon>Sphingobacteriia</taxon>
        <taxon>Sphingobacteriales</taxon>
        <taxon>Sphingobacteriaceae</taxon>
        <taxon>Solitalea</taxon>
    </lineage>
</organism>
<evidence type="ECO:0000313" key="2">
    <source>
        <dbReference type="Proteomes" id="UP000007590"/>
    </source>
</evidence>
<proteinExistence type="predicted"/>
<dbReference type="KEGG" id="scn:Solca_1401"/>
<protein>
    <recommendedName>
        <fullName evidence="3">DUF72 domain-containing protein</fullName>
    </recommendedName>
</protein>
<dbReference type="HOGENOM" id="CLU_046519_2_0_10"/>
<dbReference type="STRING" id="929556.Solca_1401"/>
<dbReference type="SUPFAM" id="SSF117396">
    <property type="entry name" value="TM1631-like"/>
    <property type="match status" value="1"/>
</dbReference>
<dbReference type="RefSeq" id="WP_014679714.1">
    <property type="nucleotide sequence ID" value="NC_017770.1"/>
</dbReference>
<dbReference type="Proteomes" id="UP000007590">
    <property type="component" value="Chromosome"/>
</dbReference>
<dbReference type="eggNOG" id="COG1801">
    <property type="taxonomic scope" value="Bacteria"/>
</dbReference>
<dbReference type="InterPro" id="IPR036520">
    <property type="entry name" value="UPF0759_sf"/>
</dbReference>
<gene>
    <name evidence="1" type="ordered locus">Solca_1401</name>
</gene>
<name>H8KVI4_SOLCM</name>
<dbReference type="OrthoDB" id="9780310at2"/>